<feature type="transmembrane region" description="Helical" evidence="1">
    <location>
        <begin position="25"/>
        <end position="46"/>
    </location>
</feature>
<keyword evidence="1" id="KW-0472">Membrane</keyword>
<name>A0A2A2HNS6_9EURY</name>
<dbReference type="Proteomes" id="UP000218164">
    <property type="component" value="Unassembled WGS sequence"/>
</dbReference>
<dbReference type="EMBL" id="LMVP01000539">
    <property type="protein sequence ID" value="PAV10893.1"/>
    <property type="molecule type" value="Genomic_DNA"/>
</dbReference>
<accession>A0A2A2HNS6</accession>
<protein>
    <recommendedName>
        <fullName evidence="2">Flavinylation-associated cytochrome domain-containing protein</fullName>
    </recommendedName>
</protein>
<evidence type="ECO:0000256" key="1">
    <source>
        <dbReference type="SAM" id="Phobius"/>
    </source>
</evidence>
<reference evidence="3 4" key="1">
    <citation type="journal article" date="2017" name="BMC Genomics">
        <title>Genomic analysis of methanogenic archaea reveals a shift towards energy conservation.</title>
        <authorList>
            <person name="Gilmore S.P."/>
            <person name="Henske J.K."/>
            <person name="Sexton J.A."/>
            <person name="Solomon K.V."/>
            <person name="Seppala S."/>
            <person name="Yoo J.I."/>
            <person name="Huyett L.M."/>
            <person name="Pressman A."/>
            <person name="Cogan J.Z."/>
            <person name="Kivenson V."/>
            <person name="Peng X."/>
            <person name="Tan Y."/>
            <person name="Valentine D.L."/>
            <person name="O'Malley M.A."/>
        </authorList>
    </citation>
    <scope>NUCLEOTIDE SEQUENCE [LARGE SCALE GENOMIC DNA]</scope>
    <source>
        <strain evidence="3 4">MC-15</strain>
    </source>
</reference>
<evidence type="ECO:0000259" key="2">
    <source>
        <dbReference type="Pfam" id="PF14358"/>
    </source>
</evidence>
<dbReference type="AlphaFoldDB" id="A0A2A2HNS6"/>
<proteinExistence type="predicted"/>
<gene>
    <name evidence="3" type="ORF">ASJ81_12460</name>
</gene>
<sequence>MYFLIPSGIPRGRYVVYMGLTKANWIWIHSRAGILIVFLIVVHLILHSQWIIRTTKSFGRKENKNTICERDTVTDKVR</sequence>
<feature type="domain" description="Flavinylation-associated cytochrome" evidence="2">
    <location>
        <begin position="1"/>
        <end position="47"/>
    </location>
</feature>
<dbReference type="Pfam" id="PF14358">
    <property type="entry name" value="DUF4405"/>
    <property type="match status" value="1"/>
</dbReference>
<evidence type="ECO:0000313" key="3">
    <source>
        <dbReference type="EMBL" id="PAV10893.1"/>
    </source>
</evidence>
<dbReference type="InterPro" id="IPR025517">
    <property type="entry name" value="DUF4405"/>
</dbReference>
<organism evidence="3 4">
    <name type="scientific">Methanosarcina spelaei</name>
    <dbReference type="NCBI Taxonomy" id="1036679"/>
    <lineage>
        <taxon>Archaea</taxon>
        <taxon>Methanobacteriati</taxon>
        <taxon>Methanobacteriota</taxon>
        <taxon>Stenosarchaea group</taxon>
        <taxon>Methanomicrobia</taxon>
        <taxon>Methanosarcinales</taxon>
        <taxon>Methanosarcinaceae</taxon>
        <taxon>Methanosarcina</taxon>
    </lineage>
</organism>
<keyword evidence="4" id="KW-1185">Reference proteome</keyword>
<evidence type="ECO:0000313" key="4">
    <source>
        <dbReference type="Proteomes" id="UP000218164"/>
    </source>
</evidence>
<keyword evidence="1" id="KW-0812">Transmembrane</keyword>
<comment type="caution">
    <text evidence="3">The sequence shown here is derived from an EMBL/GenBank/DDBJ whole genome shotgun (WGS) entry which is preliminary data.</text>
</comment>
<keyword evidence="1" id="KW-1133">Transmembrane helix</keyword>